<protein>
    <submittedName>
        <fullName evidence="1">Uncharacterized protein</fullName>
    </submittedName>
</protein>
<proteinExistence type="predicted"/>
<keyword evidence="2" id="KW-1185">Reference proteome</keyword>
<comment type="caution">
    <text evidence="1">The sequence shown here is derived from an EMBL/GenBank/DDBJ whole genome shotgun (WGS) entry which is preliminary data.</text>
</comment>
<reference evidence="1 2" key="1">
    <citation type="submission" date="2019-07" db="EMBL/GenBank/DDBJ databases">
        <title>Whole genome shotgun sequence of Swaminathania salitolerans NBRC 104436.</title>
        <authorList>
            <person name="Hosoyama A."/>
            <person name="Uohara A."/>
            <person name="Ohji S."/>
            <person name="Ichikawa N."/>
        </authorList>
    </citation>
    <scope>NUCLEOTIDE SEQUENCE [LARGE SCALE GENOMIC DNA]</scope>
    <source>
        <strain evidence="1 2">NBRC 104436</strain>
    </source>
</reference>
<accession>A0A511BSL6</accession>
<evidence type="ECO:0000313" key="1">
    <source>
        <dbReference type="EMBL" id="GEL03321.1"/>
    </source>
</evidence>
<evidence type="ECO:0000313" key="2">
    <source>
        <dbReference type="Proteomes" id="UP000321405"/>
    </source>
</evidence>
<dbReference type="AlphaFoldDB" id="A0A511BSL6"/>
<gene>
    <name evidence="1" type="ORF">SSA02_24840</name>
</gene>
<sequence length="68" mass="7586">MTDQSVTENASARSEDRIEEALDRIAYALHQSRRPATEADWQPVAANIEALRHRVGDLIARLSNGEGR</sequence>
<name>A0A511BSL6_9PROT</name>
<organism evidence="1 2">
    <name type="scientific">Swaminathania salitolerans</name>
    <dbReference type="NCBI Taxonomy" id="182838"/>
    <lineage>
        <taxon>Bacteria</taxon>
        <taxon>Pseudomonadati</taxon>
        <taxon>Pseudomonadota</taxon>
        <taxon>Alphaproteobacteria</taxon>
        <taxon>Acetobacterales</taxon>
        <taxon>Acetobacteraceae</taxon>
        <taxon>Swaminathania</taxon>
    </lineage>
</organism>
<dbReference type="Proteomes" id="UP000321405">
    <property type="component" value="Unassembled WGS sequence"/>
</dbReference>
<dbReference type="EMBL" id="BJVC01000007">
    <property type="protein sequence ID" value="GEL03321.1"/>
    <property type="molecule type" value="Genomic_DNA"/>
</dbReference>